<sequence>MPTDHEGDESIEFPDIDFVELSEHVRSENPGEREEFVATVTD</sequence>
<dbReference type="RefSeq" id="WP_273474179.1">
    <property type="nucleotide sequence ID" value="NZ_JACCHL010000001.1"/>
</dbReference>
<protein>
    <submittedName>
        <fullName evidence="1">Uncharacterized protein</fullName>
    </submittedName>
</protein>
<gene>
    <name evidence="1" type="ORF">HNR06_004146</name>
</gene>
<evidence type="ECO:0000313" key="1">
    <source>
        <dbReference type="EMBL" id="NYH54557.1"/>
    </source>
</evidence>
<dbReference type="Proteomes" id="UP000584931">
    <property type="component" value="Unassembled WGS sequence"/>
</dbReference>
<accession>A0A7Z0BMG6</accession>
<proteinExistence type="predicted"/>
<dbReference type="AlphaFoldDB" id="A0A7Z0BMG6"/>
<dbReference type="EMBL" id="JACCHL010000001">
    <property type="protein sequence ID" value="NYH54557.1"/>
    <property type="molecule type" value="Genomic_DNA"/>
</dbReference>
<organism evidence="1 2">
    <name type="scientific">Nocardiopsis sinuspersici</name>
    <dbReference type="NCBI Taxonomy" id="501010"/>
    <lineage>
        <taxon>Bacteria</taxon>
        <taxon>Bacillati</taxon>
        <taxon>Actinomycetota</taxon>
        <taxon>Actinomycetes</taxon>
        <taxon>Streptosporangiales</taxon>
        <taxon>Nocardiopsidaceae</taxon>
        <taxon>Nocardiopsis</taxon>
    </lineage>
</organism>
<evidence type="ECO:0000313" key="2">
    <source>
        <dbReference type="Proteomes" id="UP000584931"/>
    </source>
</evidence>
<name>A0A7Z0BMG6_9ACTN</name>
<comment type="caution">
    <text evidence="1">The sequence shown here is derived from an EMBL/GenBank/DDBJ whole genome shotgun (WGS) entry which is preliminary data.</text>
</comment>
<reference evidence="1 2" key="1">
    <citation type="submission" date="2020-07" db="EMBL/GenBank/DDBJ databases">
        <title>Sequencing the genomes of 1000 actinobacteria strains.</title>
        <authorList>
            <person name="Klenk H.-P."/>
        </authorList>
    </citation>
    <scope>NUCLEOTIDE SEQUENCE [LARGE SCALE GENOMIC DNA]</scope>
    <source>
        <strain evidence="1 2">DSM 45278</strain>
    </source>
</reference>